<accession>A0A699WXJ5</accession>
<evidence type="ECO:0000313" key="1">
    <source>
        <dbReference type="EMBL" id="GFD50268.1"/>
    </source>
</evidence>
<dbReference type="EMBL" id="BKCJ011755279">
    <property type="protein sequence ID" value="GFD50268.1"/>
    <property type="molecule type" value="Genomic_DNA"/>
</dbReference>
<proteinExistence type="predicted"/>
<feature type="non-terminal residue" evidence="1">
    <location>
        <position position="1"/>
    </location>
</feature>
<protein>
    <submittedName>
        <fullName evidence="1">Nucleotide-binding alpha-beta plait domain-containing protein</fullName>
    </submittedName>
</protein>
<sequence length="48" mass="5474">IADRGNEEDGPDSRARGDCFYHNRRSVDRGKEKVDRDLGNISEIKGLR</sequence>
<reference evidence="1" key="1">
    <citation type="journal article" date="2019" name="Sci. Rep.">
        <title>Draft genome of Tanacetum cinerariifolium, the natural source of mosquito coil.</title>
        <authorList>
            <person name="Yamashiro T."/>
            <person name="Shiraishi A."/>
            <person name="Satake H."/>
            <person name="Nakayama K."/>
        </authorList>
    </citation>
    <scope>NUCLEOTIDE SEQUENCE</scope>
</reference>
<comment type="caution">
    <text evidence="1">The sequence shown here is derived from an EMBL/GenBank/DDBJ whole genome shotgun (WGS) entry which is preliminary data.</text>
</comment>
<name>A0A699WXJ5_TANCI</name>
<gene>
    <name evidence="1" type="ORF">Tci_922237</name>
</gene>
<dbReference type="AlphaFoldDB" id="A0A699WXJ5"/>
<organism evidence="1">
    <name type="scientific">Tanacetum cinerariifolium</name>
    <name type="common">Dalmatian daisy</name>
    <name type="synonym">Chrysanthemum cinerariifolium</name>
    <dbReference type="NCBI Taxonomy" id="118510"/>
    <lineage>
        <taxon>Eukaryota</taxon>
        <taxon>Viridiplantae</taxon>
        <taxon>Streptophyta</taxon>
        <taxon>Embryophyta</taxon>
        <taxon>Tracheophyta</taxon>
        <taxon>Spermatophyta</taxon>
        <taxon>Magnoliopsida</taxon>
        <taxon>eudicotyledons</taxon>
        <taxon>Gunneridae</taxon>
        <taxon>Pentapetalae</taxon>
        <taxon>asterids</taxon>
        <taxon>campanulids</taxon>
        <taxon>Asterales</taxon>
        <taxon>Asteraceae</taxon>
        <taxon>Asteroideae</taxon>
        <taxon>Anthemideae</taxon>
        <taxon>Anthemidinae</taxon>
        <taxon>Tanacetum</taxon>
    </lineage>
</organism>